<comment type="similarity">
    <text evidence="2 8">Belongs to the peptidase M76 family.</text>
</comment>
<dbReference type="GO" id="GO:0046872">
    <property type="term" value="F:metal ion binding"/>
    <property type="evidence" value="ECO:0007669"/>
    <property type="project" value="UniProtKB-KW"/>
</dbReference>
<organism evidence="10 11">
    <name type="scientific">Naematelia encephala</name>
    <dbReference type="NCBI Taxonomy" id="71784"/>
    <lineage>
        <taxon>Eukaryota</taxon>
        <taxon>Fungi</taxon>
        <taxon>Dikarya</taxon>
        <taxon>Basidiomycota</taxon>
        <taxon>Agaricomycotina</taxon>
        <taxon>Tremellomycetes</taxon>
        <taxon>Tremellales</taxon>
        <taxon>Naemateliaceae</taxon>
        <taxon>Naematelia</taxon>
    </lineage>
</organism>
<name>A0A1Y2BLD1_9TREE</name>
<dbReference type="EC" id="3.4.24.-" evidence="8"/>
<dbReference type="Pfam" id="PF09768">
    <property type="entry name" value="Peptidase_M76"/>
    <property type="match status" value="1"/>
</dbReference>
<dbReference type="AlphaFoldDB" id="A0A1Y2BLD1"/>
<dbReference type="InterPro" id="IPR019165">
    <property type="entry name" value="Peptidase_M76_ATP23"/>
</dbReference>
<gene>
    <name evidence="10" type="ORF">BCR39DRAFT_510903</name>
</gene>
<dbReference type="PANTHER" id="PTHR21711">
    <property type="entry name" value="MITOCHONDRIAL INNER MEMBRANE PROTEASE"/>
    <property type="match status" value="1"/>
</dbReference>
<evidence type="ECO:0000256" key="7">
    <source>
        <dbReference type="ARBA" id="ARBA00023049"/>
    </source>
</evidence>
<keyword evidence="7 8" id="KW-0482">Metalloprotease</keyword>
<dbReference type="InParanoid" id="A0A1Y2BLD1"/>
<evidence type="ECO:0000256" key="6">
    <source>
        <dbReference type="ARBA" id="ARBA00022801"/>
    </source>
</evidence>
<dbReference type="GO" id="GO:0004222">
    <property type="term" value="F:metalloendopeptidase activity"/>
    <property type="evidence" value="ECO:0007669"/>
    <property type="project" value="InterPro"/>
</dbReference>
<keyword evidence="8" id="KW-0496">Mitochondrion</keyword>
<accession>A0A1Y2BLD1</accession>
<sequence length="237" mass="26995">MAEAGPSTSRSQSNTPSAILETAEATPAFERWRSSLAKFTGLGLNQEEKAERDRIRAERLESRQYATCEKWKSELVQSSPIVVFMLKHLKLSGCAFPPSAMQCFECPDTVFGGFNPEFGVLLCQNRLFTKSLMEDTLAHELIHAFDHCKFNVNPSDLRHQACTEIRAANLSGDCRLLREWDRGNRHFYKQHQACVRRRAVLSLLGNPSCENEEMAERAVNEVWESCSKDTRPFDEVY</sequence>
<keyword evidence="6 8" id="KW-0378">Hydrolase</keyword>
<evidence type="ECO:0000256" key="3">
    <source>
        <dbReference type="ARBA" id="ARBA00014615"/>
    </source>
</evidence>
<keyword evidence="5 8" id="KW-0479">Metal-binding</keyword>
<evidence type="ECO:0000256" key="9">
    <source>
        <dbReference type="SAM" id="MobiDB-lite"/>
    </source>
</evidence>
<protein>
    <recommendedName>
        <fullName evidence="3 8">Mitochondrial inner membrane protease ATP23</fullName>
        <ecNumber evidence="8">3.4.24.-</ecNumber>
    </recommendedName>
</protein>
<evidence type="ECO:0000313" key="11">
    <source>
        <dbReference type="Proteomes" id="UP000193986"/>
    </source>
</evidence>
<keyword evidence="4 8" id="KW-0645">Protease</keyword>
<feature type="compositionally biased region" description="Polar residues" evidence="9">
    <location>
        <begin position="1"/>
        <end position="17"/>
    </location>
</feature>
<evidence type="ECO:0000256" key="5">
    <source>
        <dbReference type="ARBA" id="ARBA00022723"/>
    </source>
</evidence>
<dbReference type="OrthoDB" id="285308at2759"/>
<dbReference type="GO" id="GO:0034982">
    <property type="term" value="P:mitochondrial protein processing"/>
    <property type="evidence" value="ECO:0007669"/>
    <property type="project" value="TreeGrafter"/>
</dbReference>
<evidence type="ECO:0000313" key="10">
    <source>
        <dbReference type="EMBL" id="ORY35582.1"/>
    </source>
</evidence>
<feature type="region of interest" description="Disordered" evidence="9">
    <location>
        <begin position="1"/>
        <end position="20"/>
    </location>
</feature>
<dbReference type="PANTHER" id="PTHR21711:SF0">
    <property type="entry name" value="MITOCHONDRIAL INNER MEMBRANE PROTEASE ATP23 HOMOLOG"/>
    <property type="match status" value="1"/>
</dbReference>
<dbReference type="FunCoup" id="A0A1Y2BLD1">
    <property type="interactions" value="358"/>
</dbReference>
<evidence type="ECO:0000256" key="2">
    <source>
        <dbReference type="ARBA" id="ARBA00009915"/>
    </source>
</evidence>
<comment type="function">
    <text evidence="8">Has a dual role in the assembly of mitochondrial ATPase.</text>
</comment>
<reference evidence="10 11" key="1">
    <citation type="submission" date="2016-07" db="EMBL/GenBank/DDBJ databases">
        <title>Pervasive Adenine N6-methylation of Active Genes in Fungi.</title>
        <authorList>
            <consortium name="DOE Joint Genome Institute"/>
            <person name="Mondo S.J."/>
            <person name="Dannebaum R.O."/>
            <person name="Kuo R.C."/>
            <person name="Labutti K."/>
            <person name="Haridas S."/>
            <person name="Kuo A."/>
            <person name="Salamov A."/>
            <person name="Ahrendt S.R."/>
            <person name="Lipzen A."/>
            <person name="Sullivan W."/>
            <person name="Andreopoulos W.B."/>
            <person name="Clum A."/>
            <person name="Lindquist E."/>
            <person name="Daum C."/>
            <person name="Ramamoorthy G.K."/>
            <person name="Gryganskyi A."/>
            <person name="Culley D."/>
            <person name="Magnuson J.K."/>
            <person name="James T.Y."/>
            <person name="O'Malley M.A."/>
            <person name="Stajich J.E."/>
            <person name="Spatafora J.W."/>
            <person name="Visel A."/>
            <person name="Grigoriev I.V."/>
        </authorList>
    </citation>
    <scope>NUCLEOTIDE SEQUENCE [LARGE SCALE GENOMIC DNA]</scope>
    <source>
        <strain evidence="10 11">68-887.2</strain>
    </source>
</reference>
<evidence type="ECO:0000256" key="4">
    <source>
        <dbReference type="ARBA" id="ARBA00022670"/>
    </source>
</evidence>
<dbReference type="GO" id="GO:0005743">
    <property type="term" value="C:mitochondrial inner membrane"/>
    <property type="evidence" value="ECO:0007669"/>
    <property type="project" value="UniProtKB-SubCell"/>
</dbReference>
<proteinExistence type="inferred from homology"/>
<evidence type="ECO:0000256" key="1">
    <source>
        <dbReference type="ARBA" id="ARBA00004137"/>
    </source>
</evidence>
<dbReference type="STRING" id="71784.A0A1Y2BLD1"/>
<keyword evidence="8" id="KW-0472">Membrane</keyword>
<evidence type="ECO:0000256" key="8">
    <source>
        <dbReference type="RuleBase" id="RU364057"/>
    </source>
</evidence>
<dbReference type="GO" id="GO:0033615">
    <property type="term" value="P:mitochondrial proton-transporting ATP synthase complex assembly"/>
    <property type="evidence" value="ECO:0007669"/>
    <property type="project" value="TreeGrafter"/>
</dbReference>
<comment type="caution">
    <text evidence="10">The sequence shown here is derived from an EMBL/GenBank/DDBJ whole genome shotgun (WGS) entry which is preliminary data.</text>
</comment>
<dbReference type="Proteomes" id="UP000193986">
    <property type="component" value="Unassembled WGS sequence"/>
</dbReference>
<keyword evidence="8" id="KW-0999">Mitochondrion inner membrane</keyword>
<dbReference type="EMBL" id="MCFC01000001">
    <property type="protein sequence ID" value="ORY35582.1"/>
    <property type="molecule type" value="Genomic_DNA"/>
</dbReference>
<comment type="subcellular location">
    <subcellularLocation>
        <location evidence="1 8">Mitochondrion inner membrane</location>
        <topology evidence="1 8">Peripheral membrane protein</topology>
        <orientation evidence="1 8">Intermembrane side</orientation>
    </subcellularLocation>
</comment>
<keyword evidence="11" id="KW-1185">Reference proteome</keyword>